<feature type="transmembrane region" description="Helical" evidence="7">
    <location>
        <begin position="269"/>
        <end position="297"/>
    </location>
</feature>
<name>A0A2H0B4V2_9BACT</name>
<feature type="transmembrane region" description="Helical" evidence="7">
    <location>
        <begin position="318"/>
        <end position="347"/>
    </location>
</feature>
<evidence type="ECO:0000256" key="3">
    <source>
        <dbReference type="ARBA" id="ARBA00022692"/>
    </source>
</evidence>
<evidence type="ECO:0000256" key="5">
    <source>
        <dbReference type="ARBA" id="ARBA00023136"/>
    </source>
</evidence>
<dbReference type="AlphaFoldDB" id="A0A2H0B4V2"/>
<feature type="domain" description="MacB-like periplasmic core" evidence="9">
    <location>
        <begin position="19"/>
        <end position="240"/>
    </location>
</feature>
<gene>
    <name evidence="10" type="ORF">COX09_00055</name>
</gene>
<evidence type="ECO:0000256" key="7">
    <source>
        <dbReference type="SAM" id="Phobius"/>
    </source>
</evidence>
<reference evidence="10 11" key="1">
    <citation type="submission" date="2017-09" db="EMBL/GenBank/DDBJ databases">
        <title>Depth-based differentiation of microbial function through sediment-hosted aquifers and enrichment of novel symbionts in the deep terrestrial subsurface.</title>
        <authorList>
            <person name="Probst A.J."/>
            <person name="Ladd B."/>
            <person name="Jarett J.K."/>
            <person name="Geller-Mcgrath D.E."/>
            <person name="Sieber C.M."/>
            <person name="Emerson J.B."/>
            <person name="Anantharaman K."/>
            <person name="Thomas B.C."/>
            <person name="Malmstrom R."/>
            <person name="Stieglmeier M."/>
            <person name="Klingl A."/>
            <person name="Woyke T."/>
            <person name="Ryan C.M."/>
            <person name="Banfield J.F."/>
        </authorList>
    </citation>
    <scope>NUCLEOTIDE SEQUENCE [LARGE SCALE GENOMIC DNA]</scope>
    <source>
        <strain evidence="10">CG23_combo_of_CG06-09_8_20_14_all_47_9</strain>
    </source>
</reference>
<evidence type="ECO:0000256" key="4">
    <source>
        <dbReference type="ARBA" id="ARBA00022989"/>
    </source>
</evidence>
<dbReference type="PANTHER" id="PTHR30572">
    <property type="entry name" value="MEMBRANE COMPONENT OF TRANSPORTER-RELATED"/>
    <property type="match status" value="1"/>
</dbReference>
<dbReference type="PANTHER" id="PTHR30572:SF4">
    <property type="entry name" value="ABC TRANSPORTER PERMEASE YTRF"/>
    <property type="match status" value="1"/>
</dbReference>
<dbReference type="InterPro" id="IPR025857">
    <property type="entry name" value="MacB_PCD"/>
</dbReference>
<keyword evidence="2" id="KW-1003">Cell membrane</keyword>
<comment type="similarity">
    <text evidence="6">Belongs to the ABC-4 integral membrane protein family.</text>
</comment>
<feature type="transmembrane region" description="Helical" evidence="7">
    <location>
        <begin position="353"/>
        <end position="377"/>
    </location>
</feature>
<feature type="domain" description="ABC3 transporter permease C-terminal" evidence="8">
    <location>
        <begin position="276"/>
        <end position="387"/>
    </location>
</feature>
<comment type="subcellular location">
    <subcellularLocation>
        <location evidence="1">Cell membrane</location>
        <topology evidence="1">Multi-pass membrane protein</topology>
    </subcellularLocation>
</comment>
<organism evidence="10 11">
    <name type="scientific">Candidatus Beckwithbacteria bacterium CG23_combo_of_CG06-09_8_20_14_all_47_9</name>
    <dbReference type="NCBI Taxonomy" id="1974498"/>
    <lineage>
        <taxon>Bacteria</taxon>
        <taxon>Candidatus Beckwithiibacteriota</taxon>
    </lineage>
</organism>
<feature type="transmembrane region" description="Helical" evidence="7">
    <location>
        <begin position="20"/>
        <end position="43"/>
    </location>
</feature>
<proteinExistence type="inferred from homology"/>
<keyword evidence="4 7" id="KW-1133">Transmembrane helix</keyword>
<dbReference type="EMBL" id="PCSQ01000002">
    <property type="protein sequence ID" value="PIP52703.1"/>
    <property type="molecule type" value="Genomic_DNA"/>
</dbReference>
<evidence type="ECO:0000313" key="10">
    <source>
        <dbReference type="EMBL" id="PIP52703.1"/>
    </source>
</evidence>
<evidence type="ECO:0000256" key="2">
    <source>
        <dbReference type="ARBA" id="ARBA00022475"/>
    </source>
</evidence>
<evidence type="ECO:0000259" key="8">
    <source>
        <dbReference type="Pfam" id="PF02687"/>
    </source>
</evidence>
<evidence type="ECO:0000256" key="6">
    <source>
        <dbReference type="ARBA" id="ARBA00038076"/>
    </source>
</evidence>
<evidence type="ECO:0008006" key="12">
    <source>
        <dbReference type="Google" id="ProtNLM"/>
    </source>
</evidence>
<evidence type="ECO:0000313" key="11">
    <source>
        <dbReference type="Proteomes" id="UP000231081"/>
    </source>
</evidence>
<dbReference type="Pfam" id="PF12704">
    <property type="entry name" value="MacB_PCD"/>
    <property type="match status" value="1"/>
</dbReference>
<evidence type="ECO:0000256" key="1">
    <source>
        <dbReference type="ARBA" id="ARBA00004651"/>
    </source>
</evidence>
<dbReference type="Pfam" id="PF02687">
    <property type="entry name" value="FtsX"/>
    <property type="match status" value="1"/>
</dbReference>
<sequence length="394" mass="43433">MNELILDAFRDFKRNKIRTILTSLGIMIGVLSVVLLIALGLGLKNYIANQFDKLGANLVIIFPGNVFKEGASFGPGFSGGAKFDEKDYQNLLKIKTADYVVPVYFKSIAIEADKEKYLGYVQGANEQIFSLMNLKTLTGRVFSKTDISKKSKIAVLGYTLAEKLFQEPKNGLNRQVTINNQRFRVIGILEKNGDREMDTAAIMPYTTVFGRINPNKDFFSIYLGVNNKDNVELLKQQITQTLLKRYKEDDFSVAEQTEILSSINQIFSIINLVLIAIGSISLIVGGIGIMNIMYASVTERTKEVGIRRAIGATQPDILWQFLTEAVILSVLGGGLGLLLAGLIVLVTQPFFPAAINLTAVLVAFFVSAAIGIIFGVFPARRAAKLPPIEAIRYE</sequence>
<dbReference type="Proteomes" id="UP000231081">
    <property type="component" value="Unassembled WGS sequence"/>
</dbReference>
<dbReference type="InterPro" id="IPR050250">
    <property type="entry name" value="Macrolide_Exporter_MacB"/>
</dbReference>
<accession>A0A2H0B4V2</accession>
<keyword evidence="5 7" id="KW-0472">Membrane</keyword>
<dbReference type="GO" id="GO:0022857">
    <property type="term" value="F:transmembrane transporter activity"/>
    <property type="evidence" value="ECO:0007669"/>
    <property type="project" value="TreeGrafter"/>
</dbReference>
<comment type="caution">
    <text evidence="10">The sequence shown here is derived from an EMBL/GenBank/DDBJ whole genome shotgun (WGS) entry which is preliminary data.</text>
</comment>
<protein>
    <recommendedName>
        <fullName evidence="12">Multidrug ABC transporter substrate-binding protein</fullName>
    </recommendedName>
</protein>
<dbReference type="GO" id="GO:0005886">
    <property type="term" value="C:plasma membrane"/>
    <property type="evidence" value="ECO:0007669"/>
    <property type="project" value="UniProtKB-SubCell"/>
</dbReference>
<keyword evidence="3 7" id="KW-0812">Transmembrane</keyword>
<evidence type="ECO:0000259" key="9">
    <source>
        <dbReference type="Pfam" id="PF12704"/>
    </source>
</evidence>
<dbReference type="InterPro" id="IPR003838">
    <property type="entry name" value="ABC3_permease_C"/>
</dbReference>